<proteinExistence type="predicted"/>
<accession>A0A0M8NPM8</accession>
<keyword evidence="1" id="KW-0472">Membrane</keyword>
<organism evidence="2 3">
    <name type="scientific">Penicillium nordicum</name>
    <dbReference type="NCBI Taxonomy" id="229535"/>
    <lineage>
        <taxon>Eukaryota</taxon>
        <taxon>Fungi</taxon>
        <taxon>Dikarya</taxon>
        <taxon>Ascomycota</taxon>
        <taxon>Pezizomycotina</taxon>
        <taxon>Eurotiomycetes</taxon>
        <taxon>Eurotiomycetidae</taxon>
        <taxon>Eurotiales</taxon>
        <taxon>Aspergillaceae</taxon>
        <taxon>Penicillium</taxon>
    </lineage>
</organism>
<comment type="caution">
    <text evidence="2">The sequence shown here is derived from an EMBL/GenBank/DDBJ whole genome shotgun (WGS) entry which is preliminary data.</text>
</comment>
<evidence type="ECO:0000256" key="1">
    <source>
        <dbReference type="SAM" id="Phobius"/>
    </source>
</evidence>
<dbReference type="EMBL" id="LHQQ01000386">
    <property type="protein sequence ID" value="KOS36816.1"/>
    <property type="molecule type" value="Genomic_DNA"/>
</dbReference>
<keyword evidence="1" id="KW-1133">Transmembrane helix</keyword>
<sequence>MDLRGKLVVQVWPSVEDEGKDRKRYSKFLVRINFKEDHPVSLFFPFQIGNGIRLEKTGFELQVGCFSSVLIFFFSFLFFFFFFFDLSWNIQIPTTSSRNIPILLEPSPYW</sequence>
<gene>
    <name evidence="2" type="ORF">ACN38_g12415</name>
</gene>
<name>A0A0M8NPM8_9EURO</name>
<feature type="transmembrane region" description="Helical" evidence="1">
    <location>
        <begin position="63"/>
        <end position="84"/>
    </location>
</feature>
<evidence type="ECO:0000313" key="3">
    <source>
        <dbReference type="Proteomes" id="UP000037696"/>
    </source>
</evidence>
<dbReference type="Proteomes" id="UP000037696">
    <property type="component" value="Unassembled WGS sequence"/>
</dbReference>
<reference evidence="2 3" key="1">
    <citation type="submission" date="2015-08" db="EMBL/GenBank/DDBJ databases">
        <title>Genome sequencing of Penicillium nordicum.</title>
        <authorList>
            <person name="Nguyen H.D."/>
            <person name="Seifert K.A."/>
        </authorList>
    </citation>
    <scope>NUCLEOTIDE SEQUENCE [LARGE SCALE GENOMIC DNA]</scope>
    <source>
        <strain evidence="2 3">DAOMC 185683</strain>
    </source>
</reference>
<protein>
    <submittedName>
        <fullName evidence="2">Uncharacterized protein</fullName>
    </submittedName>
</protein>
<keyword evidence="3" id="KW-1185">Reference proteome</keyword>
<dbReference type="AlphaFoldDB" id="A0A0M8NPM8"/>
<keyword evidence="1" id="KW-0812">Transmembrane</keyword>
<evidence type="ECO:0000313" key="2">
    <source>
        <dbReference type="EMBL" id="KOS36816.1"/>
    </source>
</evidence>